<organism evidence="1 2">
    <name type="scientific">Trichonephila clavata</name>
    <name type="common">Joro spider</name>
    <name type="synonym">Nephila clavata</name>
    <dbReference type="NCBI Taxonomy" id="2740835"/>
    <lineage>
        <taxon>Eukaryota</taxon>
        <taxon>Metazoa</taxon>
        <taxon>Ecdysozoa</taxon>
        <taxon>Arthropoda</taxon>
        <taxon>Chelicerata</taxon>
        <taxon>Arachnida</taxon>
        <taxon>Araneae</taxon>
        <taxon>Araneomorphae</taxon>
        <taxon>Entelegynae</taxon>
        <taxon>Araneoidea</taxon>
        <taxon>Nephilidae</taxon>
        <taxon>Trichonephila</taxon>
    </lineage>
</organism>
<evidence type="ECO:0000313" key="1">
    <source>
        <dbReference type="EMBL" id="GFQ78920.1"/>
    </source>
</evidence>
<sequence length="140" mass="16366">MMRDCIELRKQQASLQRAIKRQTYHGFVENLDFHTDALRAHHFLSRLNNQQEKRNELIRIADKLLTSEREIAGAFNKHYAKVSIYRPHIKISKDLLGCPLVCLNQELQDIFNSPFSHWEIECGIKQFPQRKSVGPEGILP</sequence>
<reference evidence="1" key="1">
    <citation type="submission" date="2020-07" db="EMBL/GenBank/DDBJ databases">
        <title>Multicomponent nature underlies the extraordinary mechanical properties of spider dragline silk.</title>
        <authorList>
            <person name="Kono N."/>
            <person name="Nakamura H."/>
            <person name="Mori M."/>
            <person name="Yoshida Y."/>
            <person name="Ohtoshi R."/>
            <person name="Malay A.D."/>
            <person name="Moran D.A.P."/>
            <person name="Tomita M."/>
            <person name="Numata K."/>
            <person name="Arakawa K."/>
        </authorList>
    </citation>
    <scope>NUCLEOTIDE SEQUENCE</scope>
</reference>
<dbReference type="OrthoDB" id="6514113at2759"/>
<accession>A0A8X6KKK8</accession>
<name>A0A8X6KKK8_TRICU</name>
<dbReference type="EMBL" id="BMAO01031971">
    <property type="protein sequence ID" value="GFQ78920.1"/>
    <property type="molecule type" value="Genomic_DNA"/>
</dbReference>
<dbReference type="AlphaFoldDB" id="A0A8X6KKK8"/>
<keyword evidence="2" id="KW-1185">Reference proteome</keyword>
<evidence type="ECO:0000313" key="2">
    <source>
        <dbReference type="Proteomes" id="UP000887116"/>
    </source>
</evidence>
<comment type="caution">
    <text evidence="1">The sequence shown here is derived from an EMBL/GenBank/DDBJ whole genome shotgun (WGS) entry which is preliminary data.</text>
</comment>
<proteinExistence type="predicted"/>
<gene>
    <name evidence="1" type="ORF">TNCT_704441</name>
</gene>
<protein>
    <submittedName>
        <fullName evidence="1">Uncharacterized protein</fullName>
    </submittedName>
</protein>
<dbReference type="Proteomes" id="UP000887116">
    <property type="component" value="Unassembled WGS sequence"/>
</dbReference>